<dbReference type="Pfam" id="PF00358">
    <property type="entry name" value="PTS_EIIA_1"/>
    <property type="match status" value="1"/>
</dbReference>
<evidence type="ECO:0000313" key="17">
    <source>
        <dbReference type="EMBL" id="RHA54547.1"/>
    </source>
</evidence>
<evidence type="ECO:0000256" key="12">
    <source>
        <dbReference type="SAM" id="Phobius"/>
    </source>
</evidence>
<evidence type="ECO:0000259" key="15">
    <source>
        <dbReference type="PROSITE" id="PS51103"/>
    </source>
</evidence>
<dbReference type="GO" id="GO:0016301">
    <property type="term" value="F:kinase activity"/>
    <property type="evidence" value="ECO:0007669"/>
    <property type="project" value="UniProtKB-KW"/>
</dbReference>
<dbReference type="Proteomes" id="UP000285740">
    <property type="component" value="Unassembled WGS sequence"/>
</dbReference>
<feature type="transmembrane region" description="Helical" evidence="12">
    <location>
        <begin position="208"/>
        <end position="228"/>
    </location>
</feature>
<evidence type="ECO:0000259" key="13">
    <source>
        <dbReference type="PROSITE" id="PS51093"/>
    </source>
</evidence>
<dbReference type="FunFam" id="2.70.70.10:FF:000001">
    <property type="entry name" value="PTS system glucose-specific IIA component"/>
    <property type="match status" value="1"/>
</dbReference>
<dbReference type="Proteomes" id="UP000284598">
    <property type="component" value="Unassembled WGS sequence"/>
</dbReference>
<feature type="transmembrane region" description="Helical" evidence="12">
    <location>
        <begin position="146"/>
        <end position="168"/>
    </location>
</feature>
<dbReference type="Proteomes" id="UP000283314">
    <property type="component" value="Unassembled WGS sequence"/>
</dbReference>
<keyword evidence="4" id="KW-0762">Sugar transport</keyword>
<evidence type="ECO:0000256" key="8">
    <source>
        <dbReference type="ARBA" id="ARBA00022777"/>
    </source>
</evidence>
<evidence type="ECO:0000256" key="7">
    <source>
        <dbReference type="ARBA" id="ARBA00022692"/>
    </source>
</evidence>
<evidence type="ECO:0000313" key="20">
    <source>
        <dbReference type="Proteomes" id="UP000283314"/>
    </source>
</evidence>
<feature type="domain" description="PTS EIIC type-1" evidence="15">
    <location>
        <begin position="118"/>
        <end position="462"/>
    </location>
</feature>
<dbReference type="NCBIfam" id="TIGR01995">
    <property type="entry name" value="PTS-II-ABC-beta"/>
    <property type="match status" value="1"/>
</dbReference>
<comment type="subcellular location">
    <subcellularLocation>
        <location evidence="1">Cell membrane</location>
        <topology evidence="1">Multi-pass membrane protein</topology>
    </subcellularLocation>
</comment>
<dbReference type="InterPro" id="IPR050558">
    <property type="entry name" value="PTS_Sugar-Specific_Components"/>
</dbReference>
<dbReference type="GeneID" id="66465620"/>
<proteinExistence type="predicted"/>
<dbReference type="InterPro" id="IPR011055">
    <property type="entry name" value="Dup_hybrid_motif"/>
</dbReference>
<sequence>MAIDYQKTAKDLVKELGGDGNISNVTHCATRLRFILKDESIVDKEKVAKIKGVITTVQAGGQFQVVIGNHVTDAYKYVMELVTVDDSTSEGTGNKKAGVVSRIIDVISAIFAPFLYTLAACGILQGILGVLVALNAIDTTGGTYRILNFISWTAFTFLPVLIAVTAAKKFKVDTFISLVIACALVCPDYIAMVNAGETVKFLGIKVQLLSYTSSVIPIILAIWIASYVQRFFEKYLPIVIRNLFTPMFTIAIMVPLTLLAFGPIGNTIGGAIGGIYNTLYNLSPIVAGFVVGGIWEILVIFGVHWGITPVTVGNYANLGYDTFTGLQSAAVFSQAGATLGVFLKTKNKEMKGVSASAAITGLFGITEPAIYGVNLRLKKPMICGCIAGAIGGAIGGAFHTVSWSYNMPGIATLPAYFKAGHTTQFIGLLISILVSFVLGAVLTMIVGFEDEPTDDFENLEGNTAIEENNEPTIEFAVPVAGEVFPISKVKDQAFASEAMGKGVGIIPANGEVHAPFDGKIVALYPSGHLVGMSDGKGAEILIHIGVDTVNLNGKGFSIKVKQGDVVKKGDLLIDFDNELLKKEGYDNTVMYIITDTSKNIEVLEGKKEAVKDIAFLTV</sequence>
<dbReference type="AlphaFoldDB" id="A0A413S068"/>
<dbReference type="Proteomes" id="UP000284779">
    <property type="component" value="Unassembled WGS sequence"/>
</dbReference>
<dbReference type="InterPro" id="IPR001127">
    <property type="entry name" value="PTS_EIIA_1_perm"/>
</dbReference>
<dbReference type="Pfam" id="PF02378">
    <property type="entry name" value="PTS_EIIC"/>
    <property type="match status" value="1"/>
</dbReference>
<dbReference type="PANTHER" id="PTHR30175">
    <property type="entry name" value="PHOSPHOTRANSFERASE SYSTEM TRANSPORT PROTEIN"/>
    <property type="match status" value="1"/>
</dbReference>
<dbReference type="PROSITE" id="PS51103">
    <property type="entry name" value="PTS_EIIC_TYPE_1"/>
    <property type="match status" value="1"/>
</dbReference>
<organism evidence="17 21">
    <name type="scientific">Eubacterium ventriosum</name>
    <dbReference type="NCBI Taxonomy" id="39496"/>
    <lineage>
        <taxon>Bacteria</taxon>
        <taxon>Bacillati</taxon>
        <taxon>Bacillota</taxon>
        <taxon>Clostridia</taxon>
        <taxon>Eubacteriales</taxon>
        <taxon>Eubacteriaceae</taxon>
        <taxon>Eubacterium</taxon>
    </lineage>
</organism>
<keyword evidence="7 12" id="KW-0812">Transmembrane</keyword>
<evidence type="ECO:0000256" key="2">
    <source>
        <dbReference type="ARBA" id="ARBA00022448"/>
    </source>
</evidence>
<keyword evidence="8" id="KW-0418">Kinase</keyword>
<evidence type="ECO:0000256" key="5">
    <source>
        <dbReference type="ARBA" id="ARBA00022679"/>
    </source>
</evidence>
<dbReference type="SUPFAM" id="SSF55604">
    <property type="entry name" value="Glucose permease domain IIB"/>
    <property type="match status" value="1"/>
</dbReference>
<accession>A0A413S068</accession>
<evidence type="ECO:0000313" key="22">
    <source>
        <dbReference type="Proteomes" id="UP000284779"/>
    </source>
</evidence>
<dbReference type="InterPro" id="IPR018113">
    <property type="entry name" value="PTrfase_EIIB_Cys"/>
</dbReference>
<feature type="transmembrane region" description="Helical" evidence="12">
    <location>
        <begin position="285"/>
        <end position="305"/>
    </location>
</feature>
<keyword evidence="3" id="KW-1003">Cell membrane</keyword>
<keyword evidence="10 12" id="KW-0472">Membrane</keyword>
<dbReference type="GO" id="GO:0009401">
    <property type="term" value="P:phosphoenolpyruvate-dependent sugar phosphotransferase system"/>
    <property type="evidence" value="ECO:0007669"/>
    <property type="project" value="UniProtKB-KW"/>
</dbReference>
<evidence type="ECO:0000256" key="9">
    <source>
        <dbReference type="ARBA" id="ARBA00022989"/>
    </source>
</evidence>
<dbReference type="SUPFAM" id="SSF51261">
    <property type="entry name" value="Duplicated hybrid motif"/>
    <property type="match status" value="1"/>
</dbReference>
<dbReference type="EMBL" id="QSFO01000007">
    <property type="protein sequence ID" value="RHA54547.1"/>
    <property type="molecule type" value="Genomic_DNA"/>
</dbReference>
<dbReference type="PROSITE" id="PS51093">
    <property type="entry name" value="PTS_EIIA_TYPE_1"/>
    <property type="match status" value="1"/>
</dbReference>
<reference evidence="20 21" key="1">
    <citation type="submission" date="2018-08" db="EMBL/GenBank/DDBJ databases">
        <title>A genome reference for cultivated species of the human gut microbiota.</title>
        <authorList>
            <person name="Zou Y."/>
            <person name="Xue W."/>
            <person name="Luo G."/>
        </authorList>
    </citation>
    <scope>NUCLEOTIDE SEQUENCE [LARGE SCALE GENOMIC DNA]</scope>
    <source>
        <strain evidence="19 20">AF37-4</strain>
        <strain evidence="18 23">AM42-30</strain>
        <strain evidence="17 21">AM43-2</strain>
        <strain evidence="16 22">AM44-11BH</strain>
    </source>
</reference>
<evidence type="ECO:0000256" key="10">
    <source>
        <dbReference type="ARBA" id="ARBA00023136"/>
    </source>
</evidence>
<keyword evidence="2" id="KW-0813">Transport</keyword>
<dbReference type="CDD" id="cd00212">
    <property type="entry name" value="PTS_IIB_glc"/>
    <property type="match status" value="1"/>
</dbReference>
<dbReference type="Gene3D" id="3.30.1360.60">
    <property type="entry name" value="Glucose permease domain IIB"/>
    <property type="match status" value="1"/>
</dbReference>
<dbReference type="EMBL" id="QSFV01000053">
    <property type="protein sequence ID" value="RHA76120.1"/>
    <property type="molecule type" value="Genomic_DNA"/>
</dbReference>
<feature type="transmembrane region" description="Helical" evidence="12">
    <location>
        <begin position="248"/>
        <end position="273"/>
    </location>
</feature>
<name>A0A413S068_9FIRM</name>
<dbReference type="PANTHER" id="PTHR30175:SF1">
    <property type="entry name" value="PTS SYSTEM ARBUTIN-, CELLOBIOSE-, AND SALICIN-SPECIFIC EIIBC COMPONENT-RELATED"/>
    <property type="match status" value="1"/>
</dbReference>
<keyword evidence="6" id="KW-0598">Phosphotransferase system</keyword>
<feature type="domain" description="PTS EIIB type-1" evidence="14">
    <location>
        <begin position="6"/>
        <end position="88"/>
    </location>
</feature>
<dbReference type="PROSITE" id="PS51098">
    <property type="entry name" value="PTS_EIIB_TYPE_1"/>
    <property type="match status" value="1"/>
</dbReference>
<feature type="transmembrane region" description="Helical" evidence="12">
    <location>
        <begin position="425"/>
        <end position="448"/>
    </location>
</feature>
<evidence type="ECO:0000259" key="14">
    <source>
        <dbReference type="PROSITE" id="PS51098"/>
    </source>
</evidence>
<dbReference type="InterPro" id="IPR013013">
    <property type="entry name" value="PTS_EIIC_1"/>
</dbReference>
<feature type="transmembrane region" description="Helical" evidence="12">
    <location>
        <begin position="174"/>
        <end position="196"/>
    </location>
</feature>
<evidence type="ECO:0000256" key="3">
    <source>
        <dbReference type="ARBA" id="ARBA00022475"/>
    </source>
</evidence>
<dbReference type="InterPro" id="IPR036878">
    <property type="entry name" value="Glu_permease_IIB"/>
</dbReference>
<dbReference type="NCBIfam" id="TIGR00830">
    <property type="entry name" value="PTBA"/>
    <property type="match status" value="1"/>
</dbReference>
<evidence type="ECO:0000313" key="21">
    <source>
        <dbReference type="Proteomes" id="UP000284598"/>
    </source>
</evidence>
<dbReference type="GO" id="GO:0008982">
    <property type="term" value="F:protein-N(PI)-phosphohistidine-sugar phosphotransferase activity"/>
    <property type="evidence" value="ECO:0007669"/>
    <property type="project" value="InterPro"/>
</dbReference>
<comment type="caution">
    <text evidence="17">The sequence shown here is derived from an EMBL/GenBank/DDBJ whole genome shotgun (WGS) entry which is preliminary data.</text>
</comment>
<evidence type="ECO:0000256" key="4">
    <source>
        <dbReference type="ARBA" id="ARBA00022597"/>
    </source>
</evidence>
<dbReference type="Gene3D" id="2.70.70.10">
    <property type="entry name" value="Glucose Permease (Domain IIA)"/>
    <property type="match status" value="1"/>
</dbReference>
<dbReference type="InterPro" id="IPR001996">
    <property type="entry name" value="PTS_IIB_1"/>
</dbReference>
<dbReference type="FunFam" id="3.30.1360.60:FF:000001">
    <property type="entry name" value="PTS system glucose-specific IIBC component PtsG"/>
    <property type="match status" value="1"/>
</dbReference>
<evidence type="ECO:0000313" key="18">
    <source>
        <dbReference type="EMBL" id="RHA76120.1"/>
    </source>
</evidence>
<dbReference type="GO" id="GO:0015771">
    <property type="term" value="P:trehalose transport"/>
    <property type="evidence" value="ECO:0007669"/>
    <property type="project" value="TreeGrafter"/>
</dbReference>
<evidence type="ECO:0000256" key="6">
    <source>
        <dbReference type="ARBA" id="ARBA00022683"/>
    </source>
</evidence>
<dbReference type="PROSITE" id="PS01035">
    <property type="entry name" value="PTS_EIIB_TYPE_1_CYS"/>
    <property type="match status" value="1"/>
</dbReference>
<dbReference type="InterPro" id="IPR011297">
    <property type="entry name" value="PTS_IIABC_b_glu"/>
</dbReference>
<keyword evidence="9 12" id="KW-1133">Transmembrane helix</keyword>
<protein>
    <submittedName>
        <fullName evidence="17">PTS beta-glucoside transporter subunit EIIBCA</fullName>
    </submittedName>
</protein>
<dbReference type="EMBL" id="QROT01000001">
    <property type="protein sequence ID" value="RHL47863.1"/>
    <property type="molecule type" value="Genomic_DNA"/>
</dbReference>
<keyword evidence="22" id="KW-1185">Reference proteome</keyword>
<evidence type="ECO:0000256" key="1">
    <source>
        <dbReference type="ARBA" id="ARBA00004651"/>
    </source>
</evidence>
<dbReference type="Pfam" id="PF00367">
    <property type="entry name" value="PTS_EIIB"/>
    <property type="match status" value="1"/>
</dbReference>
<feature type="active site" description="Phosphocysteine intermediate; for EIIB activity" evidence="11">
    <location>
        <position position="28"/>
    </location>
</feature>
<feature type="transmembrane region" description="Helical" evidence="12">
    <location>
        <begin position="110"/>
        <end position="134"/>
    </location>
</feature>
<keyword evidence="5" id="KW-0808">Transferase</keyword>
<evidence type="ECO:0000256" key="11">
    <source>
        <dbReference type="PROSITE-ProRule" id="PRU00421"/>
    </source>
</evidence>
<dbReference type="InterPro" id="IPR003352">
    <property type="entry name" value="PTS_EIIC"/>
</dbReference>
<feature type="domain" description="PTS EIIA type-1" evidence="13">
    <location>
        <begin position="491"/>
        <end position="595"/>
    </location>
</feature>
<evidence type="ECO:0000313" key="23">
    <source>
        <dbReference type="Proteomes" id="UP000285740"/>
    </source>
</evidence>
<dbReference type="GO" id="GO:0090589">
    <property type="term" value="F:protein-phosphocysteine-trehalose phosphotransferase system transporter activity"/>
    <property type="evidence" value="ECO:0007669"/>
    <property type="project" value="TreeGrafter"/>
</dbReference>
<dbReference type="PROSITE" id="PS00371">
    <property type="entry name" value="PTS_EIIA_TYPE_1_HIS"/>
    <property type="match status" value="1"/>
</dbReference>
<evidence type="ECO:0000313" key="19">
    <source>
        <dbReference type="EMBL" id="RHL47863.1"/>
    </source>
</evidence>
<gene>
    <name evidence="19" type="ORF">DW018_00030</name>
    <name evidence="18" type="ORF">DW918_10765</name>
    <name evidence="17" type="ORF">DW929_07665</name>
    <name evidence="16" type="ORF">DW944_01630</name>
</gene>
<dbReference type="GO" id="GO:0005886">
    <property type="term" value="C:plasma membrane"/>
    <property type="evidence" value="ECO:0007669"/>
    <property type="project" value="UniProtKB-SubCell"/>
</dbReference>
<evidence type="ECO:0000313" key="16">
    <source>
        <dbReference type="EMBL" id="RHA20898.1"/>
    </source>
</evidence>
<dbReference type="EMBL" id="QSFD01000001">
    <property type="protein sequence ID" value="RHA20898.1"/>
    <property type="molecule type" value="Genomic_DNA"/>
</dbReference>
<feature type="transmembrane region" description="Helical" evidence="12">
    <location>
        <begin position="381"/>
        <end position="405"/>
    </location>
</feature>
<dbReference type="RefSeq" id="WP_117969372.1">
    <property type="nucleotide sequence ID" value="NZ_CABJDQ010000001.1"/>
</dbReference>